<proteinExistence type="predicted"/>
<dbReference type="RefSeq" id="WP_197914182.1">
    <property type="nucleotide sequence ID" value="NZ_CP065628.1"/>
</dbReference>
<gene>
    <name evidence="1" type="ORF">I6G95_06995</name>
    <name evidence="2" type="ORF">I6H48_07555</name>
</gene>
<dbReference type="Proteomes" id="UP000595198">
    <property type="component" value="Chromosome"/>
</dbReference>
<evidence type="ECO:0000313" key="2">
    <source>
        <dbReference type="EMBL" id="QQB81834.1"/>
    </source>
</evidence>
<evidence type="ECO:0000313" key="1">
    <source>
        <dbReference type="EMBL" id="QPR29998.1"/>
    </source>
</evidence>
<organism evidence="1 3">
    <name type="scientific">Corynebacterium amycolatum</name>
    <dbReference type="NCBI Taxonomy" id="43765"/>
    <lineage>
        <taxon>Bacteria</taxon>
        <taxon>Bacillati</taxon>
        <taxon>Actinomycetota</taxon>
        <taxon>Actinomycetes</taxon>
        <taxon>Mycobacteriales</taxon>
        <taxon>Corynebacteriaceae</taxon>
        <taxon>Corynebacterium</taxon>
    </lineage>
</organism>
<name>A0AB37G5Q2_CORAY</name>
<dbReference type="Proteomes" id="UP000594774">
    <property type="component" value="Chromosome"/>
</dbReference>
<dbReference type="AlphaFoldDB" id="A0AB37G5Q2"/>
<reference evidence="3 4" key="1">
    <citation type="submission" date="2020-12" db="EMBL/GenBank/DDBJ databases">
        <title>FDA dAtabase for Regulatory Grade micrObial Sequences (FDA-ARGOS): Supporting development and validation of Infectious Disease Dx tests.</title>
        <authorList>
            <person name="Sproer C."/>
            <person name="Gronow S."/>
            <person name="Severitt S."/>
            <person name="Schroder I."/>
            <person name="Tallon L."/>
            <person name="Sadzewicz L."/>
            <person name="Zhao X."/>
            <person name="Boylan J."/>
            <person name="Ott S."/>
            <person name="Bowen H."/>
            <person name="Vavikolanu K."/>
            <person name="Mehta A."/>
            <person name="Aluvathingal J."/>
            <person name="Nadendla S."/>
            <person name="Lowell S."/>
            <person name="Myers T."/>
            <person name="Yan Y."/>
            <person name="Sichtig H."/>
        </authorList>
    </citation>
    <scope>NUCLEOTIDE SEQUENCE [LARGE SCALE GENOMIC DNA]</scope>
    <source>
        <strain evidence="1 3">FDAARGOS_938</strain>
        <strain evidence="2 4">FDAARGOS_991</strain>
    </source>
</reference>
<keyword evidence="4" id="KW-1185">Reference proteome</keyword>
<dbReference type="EMBL" id="CP066023">
    <property type="protein sequence ID" value="QQB81834.1"/>
    <property type="molecule type" value="Genomic_DNA"/>
</dbReference>
<accession>A0AB37G5Q2</accession>
<protein>
    <submittedName>
        <fullName evidence="1">Uncharacterized protein</fullName>
    </submittedName>
</protein>
<evidence type="ECO:0000313" key="3">
    <source>
        <dbReference type="Proteomes" id="UP000594774"/>
    </source>
</evidence>
<evidence type="ECO:0000313" key="4">
    <source>
        <dbReference type="Proteomes" id="UP000595198"/>
    </source>
</evidence>
<dbReference type="EMBL" id="CP065628">
    <property type="protein sequence ID" value="QPR29998.1"/>
    <property type="molecule type" value="Genomic_DNA"/>
</dbReference>
<sequence length="97" mass="11768">MSNRHVWSNIDIDGQRVWNVTTYTKDKYTPRTLPEWPRFQGWKDAVKWALHLYSIGEKPVDDRRQQNHDTDWPCLTCNRWSTNCCNPWETPQEHEHD</sequence>